<dbReference type="OrthoDB" id="5309061at2"/>
<dbReference type="Proteomes" id="UP000253250">
    <property type="component" value="Unassembled WGS sequence"/>
</dbReference>
<name>A0A1C2FXU6_9GAMM</name>
<comment type="caution">
    <text evidence="1">The sequence shown here is derived from an EMBL/GenBank/DDBJ whole genome shotgun (WGS) entry which is preliminary data.</text>
</comment>
<dbReference type="Gene3D" id="1.20.120.1490">
    <property type="match status" value="1"/>
</dbReference>
<sequence>MNAGRIVVLGMMVLGMGAVSAHDRLSALSMAQKRAAQAYFRAHALGFSTYYGLYHPGPYWILQQKSLHLTSAQRRQETALKDGMARTTLQDNRRLQKAYALYARLSQESHPDITRLERAIHAVGDDTARLAVEMVPYHHKAYRRLSPAQKRIYATLVAARVRQALAHHKRNP</sequence>
<dbReference type="EMBL" id="PSYR01000002">
    <property type="protein sequence ID" value="RCN56455.1"/>
    <property type="molecule type" value="Genomic_DNA"/>
</dbReference>
<keyword evidence="2" id="KW-1185">Reference proteome</keyword>
<gene>
    <name evidence="1" type="ORF">C4900_11645</name>
</gene>
<protein>
    <submittedName>
        <fullName evidence="1">Uncharacterized protein</fullName>
    </submittedName>
</protein>
<organism evidence="1 2">
    <name type="scientific">Acidiferrobacter thiooxydans</name>
    <dbReference type="NCBI Taxonomy" id="163359"/>
    <lineage>
        <taxon>Bacteria</taxon>
        <taxon>Pseudomonadati</taxon>
        <taxon>Pseudomonadota</taxon>
        <taxon>Gammaproteobacteria</taxon>
        <taxon>Acidiferrobacterales</taxon>
        <taxon>Acidiferrobacteraceae</taxon>
        <taxon>Acidiferrobacter</taxon>
    </lineage>
</organism>
<proteinExistence type="predicted"/>
<accession>A0A1C2FXU6</accession>
<evidence type="ECO:0000313" key="2">
    <source>
        <dbReference type="Proteomes" id="UP000253250"/>
    </source>
</evidence>
<dbReference type="RefSeq" id="WP_114283136.1">
    <property type="nucleotide sequence ID" value="NZ_CP080624.1"/>
</dbReference>
<dbReference type="AlphaFoldDB" id="A0A1C2FXU6"/>
<evidence type="ECO:0000313" key="1">
    <source>
        <dbReference type="EMBL" id="RCN56455.1"/>
    </source>
</evidence>
<reference evidence="1 2" key="1">
    <citation type="submission" date="2018-02" db="EMBL/GenBank/DDBJ databases">
        <title>Insights into the biology of acidophilic members of the Acidiferrobacteraceae family derived from comparative genomic analyses.</title>
        <authorList>
            <person name="Issotta F."/>
            <person name="Thyssen C."/>
            <person name="Mena C."/>
            <person name="Moya A."/>
            <person name="Bellenberg S."/>
            <person name="Sproer C."/>
            <person name="Covarrubias P.C."/>
            <person name="Sand W."/>
            <person name="Quatrini R."/>
            <person name="Vera M."/>
        </authorList>
    </citation>
    <scope>NUCLEOTIDE SEQUENCE [LARGE SCALE GENOMIC DNA]</scope>
    <source>
        <strain evidence="2">m-1</strain>
    </source>
</reference>